<evidence type="ECO:0000256" key="1">
    <source>
        <dbReference type="SAM" id="Coils"/>
    </source>
</evidence>
<dbReference type="OrthoDB" id="2120024at2759"/>
<accession>A0A9P4QWG8</accession>
<evidence type="ECO:0000313" key="4">
    <source>
        <dbReference type="Proteomes" id="UP000799444"/>
    </source>
</evidence>
<keyword evidence="4" id="KW-1185">Reference proteome</keyword>
<gene>
    <name evidence="3" type="ORF">EJ04DRAFT_577426</name>
</gene>
<dbReference type="AlphaFoldDB" id="A0A9P4QWG8"/>
<evidence type="ECO:0000256" key="2">
    <source>
        <dbReference type="SAM" id="MobiDB-lite"/>
    </source>
</evidence>
<keyword evidence="1" id="KW-0175">Coiled coil</keyword>
<sequence length="154" mass="17422">MAGRVFAHRAALRGWSRVSRASREGAWLGRRRYATKPPPRPSPSSQRPEESKGLVAAFYRTFGTPLLKSFLGALFTYQILYWGWLKLEAIEEQRNTEEEIQRLEQNLKDELKAKAAQNAQARDEATAVTAVSKAEETKEQASSLWSTIRRSVGL</sequence>
<dbReference type="Proteomes" id="UP000799444">
    <property type="component" value="Unassembled WGS sequence"/>
</dbReference>
<proteinExistence type="predicted"/>
<name>A0A9P4QWG8_9PLEO</name>
<feature type="region of interest" description="Disordered" evidence="2">
    <location>
        <begin position="29"/>
        <end position="50"/>
    </location>
</feature>
<dbReference type="EMBL" id="ML996157">
    <property type="protein sequence ID" value="KAF2733730.1"/>
    <property type="molecule type" value="Genomic_DNA"/>
</dbReference>
<reference evidence="3" key="1">
    <citation type="journal article" date="2020" name="Stud. Mycol.">
        <title>101 Dothideomycetes genomes: a test case for predicting lifestyles and emergence of pathogens.</title>
        <authorList>
            <person name="Haridas S."/>
            <person name="Albert R."/>
            <person name="Binder M."/>
            <person name="Bloem J."/>
            <person name="Labutti K."/>
            <person name="Salamov A."/>
            <person name="Andreopoulos B."/>
            <person name="Baker S."/>
            <person name="Barry K."/>
            <person name="Bills G."/>
            <person name="Bluhm B."/>
            <person name="Cannon C."/>
            <person name="Castanera R."/>
            <person name="Culley D."/>
            <person name="Daum C."/>
            <person name="Ezra D."/>
            <person name="Gonzalez J."/>
            <person name="Henrissat B."/>
            <person name="Kuo A."/>
            <person name="Liang C."/>
            <person name="Lipzen A."/>
            <person name="Lutzoni F."/>
            <person name="Magnuson J."/>
            <person name="Mondo S."/>
            <person name="Nolan M."/>
            <person name="Ohm R."/>
            <person name="Pangilinan J."/>
            <person name="Park H.-J."/>
            <person name="Ramirez L."/>
            <person name="Alfaro M."/>
            <person name="Sun H."/>
            <person name="Tritt A."/>
            <person name="Yoshinaga Y."/>
            <person name="Zwiers L.-H."/>
            <person name="Turgeon B."/>
            <person name="Goodwin S."/>
            <person name="Spatafora J."/>
            <person name="Crous P."/>
            <person name="Grigoriev I."/>
        </authorList>
    </citation>
    <scope>NUCLEOTIDE SEQUENCE</scope>
    <source>
        <strain evidence="3">CBS 125425</strain>
    </source>
</reference>
<protein>
    <submittedName>
        <fullName evidence="3">Uncharacterized protein</fullName>
    </submittedName>
</protein>
<evidence type="ECO:0000313" key="3">
    <source>
        <dbReference type="EMBL" id="KAF2733730.1"/>
    </source>
</evidence>
<feature type="coiled-coil region" evidence="1">
    <location>
        <begin position="86"/>
        <end position="124"/>
    </location>
</feature>
<organism evidence="3 4">
    <name type="scientific">Polyplosphaeria fusca</name>
    <dbReference type="NCBI Taxonomy" id="682080"/>
    <lineage>
        <taxon>Eukaryota</taxon>
        <taxon>Fungi</taxon>
        <taxon>Dikarya</taxon>
        <taxon>Ascomycota</taxon>
        <taxon>Pezizomycotina</taxon>
        <taxon>Dothideomycetes</taxon>
        <taxon>Pleosporomycetidae</taxon>
        <taxon>Pleosporales</taxon>
        <taxon>Tetraplosphaeriaceae</taxon>
        <taxon>Polyplosphaeria</taxon>
    </lineage>
</organism>
<comment type="caution">
    <text evidence="3">The sequence shown here is derived from an EMBL/GenBank/DDBJ whole genome shotgun (WGS) entry which is preliminary data.</text>
</comment>